<reference evidence="1" key="1">
    <citation type="submission" date="2022-11" db="EMBL/GenBank/DDBJ databases">
        <authorList>
            <person name="Hyden B.L."/>
            <person name="Feng K."/>
            <person name="Yates T."/>
            <person name="Jawdy S."/>
            <person name="Smart L.B."/>
            <person name="Muchero W."/>
        </authorList>
    </citation>
    <scope>NUCLEOTIDE SEQUENCE</scope>
    <source>
        <tissue evidence="1">Shoot tip</tissue>
    </source>
</reference>
<sequence>MTPSLLTSSPSTSFLSPCPLKLTPSSLILPKRHRFRVSFPRSSAAESPSVITLESKPNDIFGGKRELSGVQSIVSNLSPPLRLVSSAVILAGALAAGYGLGTNFGGGSRNLALGGAAVTGAIGGAVVYALNSAVPESVKEEIEGIAKKYGVSKQDEAFNAELCDIYCQFVSSVLPPGGEELRGNEVETIISFKNALGIDDPDAASMHVEVFLYYMNYIYACEE</sequence>
<dbReference type="Proteomes" id="UP001151529">
    <property type="component" value="Chromosome 13"/>
</dbReference>
<dbReference type="Pfam" id="PF16940">
    <property type="entry name" value="Tic110"/>
    <property type="match status" value="1"/>
</dbReference>
<dbReference type="GO" id="GO:0061927">
    <property type="term" value="C:TOC-TIC supercomplex I"/>
    <property type="evidence" value="ECO:0007669"/>
    <property type="project" value="TreeGrafter"/>
</dbReference>
<dbReference type="EMBL" id="JAPFFL010000011">
    <property type="protein sequence ID" value="KAJ6693414.1"/>
    <property type="molecule type" value="Genomic_DNA"/>
</dbReference>
<comment type="caution">
    <text evidence="1">The sequence shown here is derived from an EMBL/GenBank/DDBJ whole genome shotgun (WGS) entry which is preliminary data.</text>
</comment>
<dbReference type="PANTHER" id="PTHR34935">
    <property type="entry name" value="PROTEIN TIC110, CHLOROPLASTIC"/>
    <property type="match status" value="1"/>
</dbReference>
<dbReference type="AlphaFoldDB" id="A0A9Q0PS27"/>
<proteinExistence type="predicted"/>
<dbReference type="PANTHER" id="PTHR34935:SF3">
    <property type="entry name" value="PROTEIN TIC110, CHLOROPLASTIC"/>
    <property type="match status" value="1"/>
</dbReference>
<evidence type="ECO:0000313" key="1">
    <source>
        <dbReference type="EMBL" id="KAJ6693414.1"/>
    </source>
</evidence>
<name>A0A9Q0PS27_SALVM</name>
<reference evidence="1" key="2">
    <citation type="journal article" date="2023" name="Int. J. Mol. Sci.">
        <title>De Novo Assembly and Annotation of 11 Diverse Shrub Willow (Salix) Genomes Reveals Novel Gene Organization in Sex-Linked Regions.</title>
        <authorList>
            <person name="Hyden B."/>
            <person name="Feng K."/>
            <person name="Yates T.B."/>
            <person name="Jawdy S."/>
            <person name="Cereghino C."/>
            <person name="Smart L.B."/>
            <person name="Muchero W."/>
        </authorList>
    </citation>
    <scope>NUCLEOTIDE SEQUENCE [LARGE SCALE GENOMIC DNA]</scope>
    <source>
        <tissue evidence="1">Shoot tip</tissue>
    </source>
</reference>
<accession>A0A9Q0PS27</accession>
<dbReference type="OrthoDB" id="191196at2759"/>
<gene>
    <name evidence="1" type="ORF">OIU85_004206</name>
</gene>
<organism evidence="1 2">
    <name type="scientific">Salix viminalis</name>
    <name type="common">Common osier</name>
    <name type="synonym">Basket willow</name>
    <dbReference type="NCBI Taxonomy" id="40686"/>
    <lineage>
        <taxon>Eukaryota</taxon>
        <taxon>Viridiplantae</taxon>
        <taxon>Streptophyta</taxon>
        <taxon>Embryophyta</taxon>
        <taxon>Tracheophyta</taxon>
        <taxon>Spermatophyta</taxon>
        <taxon>Magnoliopsida</taxon>
        <taxon>eudicotyledons</taxon>
        <taxon>Gunneridae</taxon>
        <taxon>Pentapetalae</taxon>
        <taxon>rosids</taxon>
        <taxon>fabids</taxon>
        <taxon>Malpighiales</taxon>
        <taxon>Salicaceae</taxon>
        <taxon>Saliceae</taxon>
        <taxon>Salix</taxon>
    </lineage>
</organism>
<dbReference type="GO" id="GO:0045037">
    <property type="term" value="P:protein import into chloroplast stroma"/>
    <property type="evidence" value="ECO:0007669"/>
    <property type="project" value="TreeGrafter"/>
</dbReference>
<protein>
    <submittedName>
        <fullName evidence="1">Uncharacterized protein</fullName>
    </submittedName>
</protein>
<dbReference type="InterPro" id="IPR031610">
    <property type="entry name" value="TIC110"/>
</dbReference>
<keyword evidence="2" id="KW-1185">Reference proteome</keyword>
<evidence type="ECO:0000313" key="2">
    <source>
        <dbReference type="Proteomes" id="UP001151529"/>
    </source>
</evidence>